<feature type="compositionally biased region" description="Basic and acidic residues" evidence="1">
    <location>
        <begin position="325"/>
        <end position="341"/>
    </location>
</feature>
<evidence type="ECO:0000313" key="3">
    <source>
        <dbReference type="Proteomes" id="UP000053825"/>
    </source>
</evidence>
<keyword evidence="3" id="KW-1185">Reference proteome</keyword>
<feature type="compositionally biased region" description="Low complexity" evidence="1">
    <location>
        <begin position="259"/>
        <end position="271"/>
    </location>
</feature>
<feature type="compositionally biased region" description="Polar residues" evidence="1">
    <location>
        <begin position="131"/>
        <end position="141"/>
    </location>
</feature>
<feature type="compositionally biased region" description="Low complexity" evidence="1">
    <location>
        <begin position="210"/>
        <end position="227"/>
    </location>
</feature>
<feature type="compositionally biased region" description="Polar residues" evidence="1">
    <location>
        <begin position="31"/>
        <end position="42"/>
    </location>
</feature>
<dbReference type="EMBL" id="KQ414638">
    <property type="protein sequence ID" value="KOC66845.1"/>
    <property type="molecule type" value="Genomic_DNA"/>
</dbReference>
<organism evidence="2 3">
    <name type="scientific">Habropoda laboriosa</name>
    <dbReference type="NCBI Taxonomy" id="597456"/>
    <lineage>
        <taxon>Eukaryota</taxon>
        <taxon>Metazoa</taxon>
        <taxon>Ecdysozoa</taxon>
        <taxon>Arthropoda</taxon>
        <taxon>Hexapoda</taxon>
        <taxon>Insecta</taxon>
        <taxon>Pterygota</taxon>
        <taxon>Neoptera</taxon>
        <taxon>Endopterygota</taxon>
        <taxon>Hymenoptera</taxon>
        <taxon>Apocrita</taxon>
        <taxon>Aculeata</taxon>
        <taxon>Apoidea</taxon>
        <taxon>Anthophila</taxon>
        <taxon>Apidae</taxon>
        <taxon>Habropoda</taxon>
    </lineage>
</organism>
<feature type="compositionally biased region" description="Basic residues" evidence="1">
    <location>
        <begin position="104"/>
        <end position="113"/>
    </location>
</feature>
<sequence length="421" mass="44796">MADGPSAEDAATDLGDSDSRLTRDRHKRQDAASSITSLSTGQDIARRVHEDATVLESHPQQHHRQQHRPLRRNCHTHPHPSRRHPGSNANGNNNNSNGNINNNNHHHNHHYHRREHEDNEAVDGNERVSKNESGSGISVDTTCVVPFTSPTSDDYDEYDDDEEEEDEEDEEEETDTVNAGKKKGVSKKCRGGVVRIDVVTKTVKKKEESNSVNSNSNGNGSSNNNNGTSGGEGGVMTGHATRGGDNAASSVGDGRRSRSAAVDAAFLDASAPNDRVTTTSSEMSECRRLNRGNVNDNVHKHQEGDGDEDEEQALEKPNSRLGCDTSRETSREDEDAVRKTDGIASDGSSSSDGGSGVGAAAAVSASGGAGAAGVTANGLVAGRHQGSPFKGQVRTAEDTLVGPCGKKRCADRYDSSESSDR</sequence>
<dbReference type="AlphaFoldDB" id="A0A0L7R7K7"/>
<feature type="compositionally biased region" description="Basic and acidic residues" evidence="1">
    <location>
        <begin position="408"/>
        <end position="421"/>
    </location>
</feature>
<feature type="compositionally biased region" description="Basic and acidic residues" evidence="1">
    <location>
        <begin position="114"/>
        <end position="130"/>
    </location>
</feature>
<accession>A0A0L7R7K7</accession>
<dbReference type="Proteomes" id="UP000053825">
    <property type="component" value="Unassembled WGS sequence"/>
</dbReference>
<feature type="compositionally biased region" description="Basic residues" evidence="1">
    <location>
        <begin position="60"/>
        <end position="85"/>
    </location>
</feature>
<dbReference type="STRING" id="597456.A0A0L7R7K7"/>
<reference evidence="2 3" key="1">
    <citation type="submission" date="2015-07" db="EMBL/GenBank/DDBJ databases">
        <title>The genome of Habropoda laboriosa.</title>
        <authorList>
            <person name="Pan H."/>
            <person name="Kapheim K."/>
        </authorList>
    </citation>
    <scope>NUCLEOTIDE SEQUENCE [LARGE SCALE GENOMIC DNA]</scope>
    <source>
        <strain evidence="2">0110345459</strain>
    </source>
</reference>
<feature type="compositionally biased region" description="Low complexity" evidence="1">
    <location>
        <begin position="86"/>
        <end position="103"/>
    </location>
</feature>
<feature type="compositionally biased region" description="Basic residues" evidence="1">
    <location>
        <begin position="180"/>
        <end position="190"/>
    </location>
</feature>
<evidence type="ECO:0000256" key="1">
    <source>
        <dbReference type="SAM" id="MobiDB-lite"/>
    </source>
</evidence>
<feature type="compositionally biased region" description="Acidic residues" evidence="1">
    <location>
        <begin position="153"/>
        <end position="175"/>
    </location>
</feature>
<dbReference type="OrthoDB" id="9984614at2759"/>
<proteinExistence type="predicted"/>
<protein>
    <submittedName>
        <fullName evidence="2">Uncharacterized protein</fullName>
    </submittedName>
</protein>
<gene>
    <name evidence="2" type="ORF">WH47_11909</name>
</gene>
<name>A0A0L7R7K7_9HYME</name>
<evidence type="ECO:0000313" key="2">
    <source>
        <dbReference type="EMBL" id="KOC66845.1"/>
    </source>
</evidence>
<feature type="compositionally biased region" description="Basic and acidic residues" evidence="1">
    <location>
        <begin position="17"/>
        <end position="30"/>
    </location>
</feature>
<feature type="region of interest" description="Disordered" evidence="1">
    <location>
        <begin position="1"/>
        <end position="421"/>
    </location>
</feature>
<feature type="compositionally biased region" description="Low complexity" evidence="1">
    <location>
        <begin position="344"/>
        <end position="382"/>
    </location>
</feature>